<keyword evidence="3" id="KW-0732">Signal</keyword>
<name>A0A426V302_9ACTN</name>
<dbReference type="Proteomes" id="UP000277256">
    <property type="component" value="Unassembled WGS sequence"/>
</dbReference>
<dbReference type="AlphaFoldDB" id="A0A426V302"/>
<evidence type="ECO:0000313" key="5">
    <source>
        <dbReference type="EMBL" id="RRS01236.1"/>
    </source>
</evidence>
<dbReference type="InterPro" id="IPR019826">
    <property type="entry name" value="Carboxylesterase_B_AS"/>
</dbReference>
<evidence type="ECO:0000256" key="3">
    <source>
        <dbReference type="RuleBase" id="RU361235"/>
    </source>
</evidence>
<proteinExistence type="inferred from homology"/>
<dbReference type="EMBL" id="RSEB01000001">
    <property type="protein sequence ID" value="RRS01236.1"/>
    <property type="molecule type" value="Genomic_DNA"/>
</dbReference>
<dbReference type="RefSeq" id="WP_125245715.1">
    <property type="nucleotide sequence ID" value="NZ_RSEB01000001.1"/>
</dbReference>
<gene>
    <name evidence="5" type="ORF">EIW28_00160</name>
</gene>
<organism evidence="5 6">
    <name type="scientific">Glycomyces terrestris</name>
    <dbReference type="NCBI Taxonomy" id="2493553"/>
    <lineage>
        <taxon>Bacteria</taxon>
        <taxon>Bacillati</taxon>
        <taxon>Actinomycetota</taxon>
        <taxon>Actinomycetes</taxon>
        <taxon>Glycomycetales</taxon>
        <taxon>Glycomycetaceae</taxon>
        <taxon>Glycomyces</taxon>
    </lineage>
</organism>
<keyword evidence="6" id="KW-1185">Reference proteome</keyword>
<dbReference type="PROSITE" id="PS00122">
    <property type="entry name" value="CARBOXYLESTERASE_B_1"/>
    <property type="match status" value="1"/>
</dbReference>
<sequence length="531" mass="55880">MTTDRARAALAAAAAALVLAAACTPGGDPPPDATVAIGDGEVRGVAADGYREFLGIPYAAPPVGDLRWRPPQPAEPWDGTLDATRPAPRCLQDARLSGDDVDRSEDCLHLNVTVPDDAGADLPVMVWIHGGGFIEGAGDEYDPRRLAVEGGVAVVTLNYRLGVFGYFGHPGLDGSGSYGLLDQQAALRWVEAHIGAFGGDPGNVTVFGQSAGGQSICAHLASPSAEGLFDRAIIQSAFCTWDLPASMLAPGMPAASPWEEAGDRAARGSAAAASLGCDGEDPVACLRGLPADALMPVFGEFAGPAYGTPDFPDDPYLALLEGRTRPVPVLSGTTRDENTLLQALQDLAGGPLREEEYRGRLAAAFGAHVDEVDANYPLASFASPGHAWAAVTTDRAFTCPTIERTLLLARRAPAFAYEFADPNPPPILPEVEYPYGAYHSADEAYLFDERFPSGRPALDDAQRELARDMIAYWTRFARTGDPGRGPQPAWDPVDADPAPRVQSLAPGTIGPADVWAAHQCPFWTEAAASAR</sequence>
<comment type="caution">
    <text evidence="5">The sequence shown here is derived from an EMBL/GenBank/DDBJ whole genome shotgun (WGS) entry which is preliminary data.</text>
</comment>
<feature type="signal peptide" evidence="3">
    <location>
        <begin position="1"/>
        <end position="20"/>
    </location>
</feature>
<feature type="chain" id="PRO_5039747292" description="Carboxylic ester hydrolase" evidence="3">
    <location>
        <begin position="21"/>
        <end position="531"/>
    </location>
</feature>
<dbReference type="OrthoDB" id="4308422at2"/>
<evidence type="ECO:0000313" key="6">
    <source>
        <dbReference type="Proteomes" id="UP000277256"/>
    </source>
</evidence>
<dbReference type="InterPro" id="IPR050309">
    <property type="entry name" value="Type-B_Carboxylest/Lipase"/>
</dbReference>
<protein>
    <recommendedName>
        <fullName evidence="3">Carboxylic ester hydrolase</fullName>
        <ecNumber evidence="3">3.1.1.-</ecNumber>
    </recommendedName>
</protein>
<dbReference type="Gene3D" id="3.40.50.1820">
    <property type="entry name" value="alpha/beta hydrolase"/>
    <property type="match status" value="1"/>
</dbReference>
<evidence type="ECO:0000259" key="4">
    <source>
        <dbReference type="Pfam" id="PF00135"/>
    </source>
</evidence>
<dbReference type="PANTHER" id="PTHR11559">
    <property type="entry name" value="CARBOXYLESTERASE"/>
    <property type="match status" value="1"/>
</dbReference>
<comment type="similarity">
    <text evidence="1 3">Belongs to the type-B carboxylesterase/lipase family.</text>
</comment>
<dbReference type="InterPro" id="IPR029058">
    <property type="entry name" value="AB_hydrolase_fold"/>
</dbReference>
<accession>A0A426V302</accession>
<keyword evidence="2 3" id="KW-0378">Hydrolase</keyword>
<feature type="domain" description="Carboxylesterase type B" evidence="4">
    <location>
        <begin position="33"/>
        <end position="499"/>
    </location>
</feature>
<dbReference type="SUPFAM" id="SSF53474">
    <property type="entry name" value="alpha/beta-Hydrolases"/>
    <property type="match status" value="1"/>
</dbReference>
<dbReference type="EC" id="3.1.1.-" evidence="3"/>
<dbReference type="GO" id="GO:0016787">
    <property type="term" value="F:hydrolase activity"/>
    <property type="evidence" value="ECO:0007669"/>
    <property type="project" value="UniProtKB-KW"/>
</dbReference>
<evidence type="ECO:0000256" key="2">
    <source>
        <dbReference type="ARBA" id="ARBA00022801"/>
    </source>
</evidence>
<dbReference type="PROSITE" id="PS51257">
    <property type="entry name" value="PROKAR_LIPOPROTEIN"/>
    <property type="match status" value="1"/>
</dbReference>
<dbReference type="Pfam" id="PF00135">
    <property type="entry name" value="COesterase"/>
    <property type="match status" value="1"/>
</dbReference>
<dbReference type="InterPro" id="IPR002018">
    <property type="entry name" value="CarbesteraseB"/>
</dbReference>
<evidence type="ECO:0000256" key="1">
    <source>
        <dbReference type="ARBA" id="ARBA00005964"/>
    </source>
</evidence>
<reference evidence="5 6" key="1">
    <citation type="submission" date="2018-12" db="EMBL/GenBank/DDBJ databases">
        <title>Glycomyces sp. YIM 121974 draft genome.</title>
        <authorList>
            <person name="Li Q."/>
        </authorList>
    </citation>
    <scope>NUCLEOTIDE SEQUENCE [LARGE SCALE GENOMIC DNA]</scope>
    <source>
        <strain evidence="5 6">YIM 121974</strain>
    </source>
</reference>